<accession>A0A372IR85</accession>
<organism evidence="2 3">
    <name type="scientific">Paracidobacterium acidisoli</name>
    <dbReference type="NCBI Taxonomy" id="2303751"/>
    <lineage>
        <taxon>Bacteria</taxon>
        <taxon>Pseudomonadati</taxon>
        <taxon>Acidobacteriota</taxon>
        <taxon>Terriglobia</taxon>
        <taxon>Terriglobales</taxon>
        <taxon>Acidobacteriaceae</taxon>
        <taxon>Paracidobacterium</taxon>
    </lineage>
</organism>
<name>A0A372IR85_9BACT</name>
<evidence type="ECO:0000313" key="2">
    <source>
        <dbReference type="EMBL" id="RFU17289.1"/>
    </source>
</evidence>
<sequence length="466" mass="51904">MQNSEAEPISDAARRELVARIVDSRWFKKSDRLSSFLLHICELDLQGRSEEISEYRIGRAVFGRPENYDPAVDGIVRSHASRLRMRLDQYFTREGRDEPIRLSIPRGAYLPLFMPLVRDNASAGSDPSEAQTAPVKAGDTPFAMELQPASPASAPSADTISATETAALHFADSKASRRQAATTSLAWGLVAFLTAALLVMYLRDHTVHAGLQTRTDIRHPLWSEMFSAAHPTMIIVGDSSFVLWQDFLHRNIGLASYLSSGYRAAIPQSNPDLQKEIALMAGRRYTSIVDLEAVQSFTRIAQSAGGSLDMRYARDIRPNDLKQGNIILIGTAETNPWVQLFEHDMNFVFNKDRTRQIYSVINRNPRKGEPGRWDYSENDALHRVYGVVAYLPNPVANANVLILEGTAMAGTECGRDFIADDMQLLPFLKRIRRADGRVPHFEVVLGTDNISGSAVNSSILAWRTMP</sequence>
<proteinExistence type="predicted"/>
<keyword evidence="1" id="KW-0812">Transmembrane</keyword>
<dbReference type="AlphaFoldDB" id="A0A372IR85"/>
<protein>
    <recommendedName>
        <fullName evidence="4">Adenylate cyclase</fullName>
    </recommendedName>
</protein>
<gene>
    <name evidence="2" type="ORF">D0Y96_10745</name>
</gene>
<dbReference type="Proteomes" id="UP000264702">
    <property type="component" value="Unassembled WGS sequence"/>
</dbReference>
<keyword evidence="1" id="KW-0472">Membrane</keyword>
<evidence type="ECO:0000313" key="3">
    <source>
        <dbReference type="Proteomes" id="UP000264702"/>
    </source>
</evidence>
<evidence type="ECO:0008006" key="4">
    <source>
        <dbReference type="Google" id="ProtNLM"/>
    </source>
</evidence>
<reference evidence="2 3" key="1">
    <citation type="submission" date="2018-08" db="EMBL/GenBank/DDBJ databases">
        <title>Acidipila sp. 4G-K13, an acidobacterium isolated from forest soil.</title>
        <authorList>
            <person name="Gao Z.-H."/>
            <person name="Qiu L.-H."/>
        </authorList>
    </citation>
    <scope>NUCLEOTIDE SEQUENCE [LARGE SCALE GENOMIC DNA]</scope>
    <source>
        <strain evidence="2 3">4G-K13</strain>
    </source>
</reference>
<comment type="caution">
    <text evidence="2">The sequence shown here is derived from an EMBL/GenBank/DDBJ whole genome shotgun (WGS) entry which is preliminary data.</text>
</comment>
<feature type="transmembrane region" description="Helical" evidence="1">
    <location>
        <begin position="184"/>
        <end position="202"/>
    </location>
</feature>
<keyword evidence="1" id="KW-1133">Transmembrane helix</keyword>
<keyword evidence="3" id="KW-1185">Reference proteome</keyword>
<evidence type="ECO:0000256" key="1">
    <source>
        <dbReference type="SAM" id="Phobius"/>
    </source>
</evidence>
<dbReference type="EMBL" id="QVQT01000003">
    <property type="protein sequence ID" value="RFU17289.1"/>
    <property type="molecule type" value="Genomic_DNA"/>
</dbReference>
<dbReference type="OrthoDB" id="104580at2"/>